<organism evidence="2 3">
    <name type="scientific">Rhodosalinus halophilus</name>
    <dbReference type="NCBI Taxonomy" id="2259333"/>
    <lineage>
        <taxon>Bacteria</taxon>
        <taxon>Pseudomonadati</taxon>
        <taxon>Pseudomonadota</taxon>
        <taxon>Alphaproteobacteria</taxon>
        <taxon>Rhodobacterales</taxon>
        <taxon>Paracoccaceae</taxon>
        <taxon>Rhodosalinus</taxon>
    </lineage>
</organism>
<dbReference type="Proteomes" id="UP000253370">
    <property type="component" value="Unassembled WGS sequence"/>
</dbReference>
<comment type="caution">
    <text evidence="2">The sequence shown here is derived from an EMBL/GenBank/DDBJ whole genome shotgun (WGS) entry which is preliminary data.</text>
</comment>
<accession>A0A365UCE7</accession>
<dbReference type="OrthoDB" id="7872144at2"/>
<feature type="chain" id="PRO_5016811126" evidence="1">
    <location>
        <begin position="18"/>
        <end position="193"/>
    </location>
</feature>
<keyword evidence="3" id="KW-1185">Reference proteome</keyword>
<dbReference type="RefSeq" id="WP_113288414.1">
    <property type="nucleotide sequence ID" value="NZ_QNTQ01000005.1"/>
</dbReference>
<evidence type="ECO:0000256" key="1">
    <source>
        <dbReference type="SAM" id="SignalP"/>
    </source>
</evidence>
<evidence type="ECO:0000313" key="2">
    <source>
        <dbReference type="EMBL" id="RBI86177.1"/>
    </source>
</evidence>
<dbReference type="EMBL" id="QNTQ01000005">
    <property type="protein sequence ID" value="RBI86177.1"/>
    <property type="molecule type" value="Genomic_DNA"/>
</dbReference>
<dbReference type="PROSITE" id="PS51257">
    <property type="entry name" value="PROKAR_LIPOPROTEIN"/>
    <property type="match status" value="1"/>
</dbReference>
<reference evidence="2 3" key="1">
    <citation type="submission" date="2018-07" db="EMBL/GenBank/DDBJ databases">
        <title>Rhodosalinus sp. strain E84T genomic sequence and assembly.</title>
        <authorList>
            <person name="Liu Z.-W."/>
            <person name="Lu D.-C."/>
        </authorList>
    </citation>
    <scope>NUCLEOTIDE SEQUENCE [LARGE SCALE GENOMIC DNA]</scope>
    <source>
        <strain evidence="2 3">E84</strain>
    </source>
</reference>
<feature type="signal peptide" evidence="1">
    <location>
        <begin position="1"/>
        <end position="17"/>
    </location>
</feature>
<proteinExistence type="predicted"/>
<dbReference type="AlphaFoldDB" id="A0A365UCE7"/>
<protein>
    <submittedName>
        <fullName evidence="2">Uncharacterized protein</fullName>
    </submittedName>
</protein>
<gene>
    <name evidence="2" type="ORF">DRV85_05315</name>
</gene>
<keyword evidence="1" id="KW-0732">Signal</keyword>
<sequence>MLRLSFVLALLSSAAGACPGGDALEHGIRFEIAGGETETFRRHGPNVVAATYAIAGGPVRQVLLAQGLYMIEVADIQDGALVPPSRTTYTFEVEPGRMPRPVAGAVWETRVTVSEDGDLMVEPQRYSYGAETQVSFGPCTYVMIPVEIRYPQAADDTVEFIHYLPELGLSYLARTTWARREERYDYLGIEALE</sequence>
<name>A0A365UCE7_9RHOB</name>
<evidence type="ECO:0000313" key="3">
    <source>
        <dbReference type="Proteomes" id="UP000253370"/>
    </source>
</evidence>